<reference evidence="5" key="1">
    <citation type="submission" date="2020-06" db="EMBL/GenBank/DDBJ databases">
        <title>WGS assembly of Ceratodon purpureus strain R40.</title>
        <authorList>
            <person name="Carey S.B."/>
            <person name="Jenkins J."/>
            <person name="Shu S."/>
            <person name="Lovell J.T."/>
            <person name="Sreedasyam A."/>
            <person name="Maumus F."/>
            <person name="Tiley G.P."/>
            <person name="Fernandez-Pozo N."/>
            <person name="Barry K."/>
            <person name="Chen C."/>
            <person name="Wang M."/>
            <person name="Lipzen A."/>
            <person name="Daum C."/>
            <person name="Saski C.A."/>
            <person name="Payton A.C."/>
            <person name="Mcbreen J.C."/>
            <person name="Conrad R.E."/>
            <person name="Kollar L.M."/>
            <person name="Olsson S."/>
            <person name="Huttunen S."/>
            <person name="Landis J.B."/>
            <person name="Wickett N.J."/>
            <person name="Johnson M.G."/>
            <person name="Rensing S.A."/>
            <person name="Grimwood J."/>
            <person name="Schmutz J."/>
            <person name="Mcdaniel S.F."/>
        </authorList>
    </citation>
    <scope>NUCLEOTIDE SEQUENCE</scope>
    <source>
        <strain evidence="5">R40</strain>
    </source>
</reference>
<feature type="repeat" description="PPR" evidence="3">
    <location>
        <begin position="363"/>
        <end position="398"/>
    </location>
</feature>
<dbReference type="PANTHER" id="PTHR47447:SF17">
    <property type="entry name" value="OS12G0638900 PROTEIN"/>
    <property type="match status" value="1"/>
</dbReference>
<keyword evidence="2" id="KW-0677">Repeat</keyword>
<dbReference type="AlphaFoldDB" id="A0A8T0IKV4"/>
<feature type="region of interest" description="Disordered" evidence="4">
    <location>
        <begin position="131"/>
        <end position="190"/>
    </location>
</feature>
<dbReference type="Gene3D" id="1.25.40.10">
    <property type="entry name" value="Tetratricopeptide repeat domain"/>
    <property type="match status" value="3"/>
</dbReference>
<dbReference type="InterPro" id="IPR011990">
    <property type="entry name" value="TPR-like_helical_dom_sf"/>
</dbReference>
<dbReference type="SUPFAM" id="SSF48452">
    <property type="entry name" value="TPR-like"/>
    <property type="match status" value="1"/>
</dbReference>
<name>A0A8T0IKV4_CERPU</name>
<evidence type="ECO:0000313" key="6">
    <source>
        <dbReference type="Proteomes" id="UP000822688"/>
    </source>
</evidence>
<feature type="repeat" description="PPR" evidence="3">
    <location>
        <begin position="328"/>
        <end position="362"/>
    </location>
</feature>
<gene>
    <name evidence="5" type="ORF">KC19_3G143500</name>
</gene>
<evidence type="ECO:0000256" key="1">
    <source>
        <dbReference type="ARBA" id="ARBA00007626"/>
    </source>
</evidence>
<dbReference type="Pfam" id="PF01535">
    <property type="entry name" value="PPR"/>
    <property type="match status" value="2"/>
</dbReference>
<dbReference type="NCBIfam" id="TIGR00756">
    <property type="entry name" value="PPR"/>
    <property type="match status" value="7"/>
</dbReference>
<comment type="similarity">
    <text evidence="1">Belongs to the PPR family. P subfamily.</text>
</comment>
<feature type="repeat" description="PPR" evidence="3">
    <location>
        <begin position="399"/>
        <end position="433"/>
    </location>
</feature>
<feature type="region of interest" description="Disordered" evidence="4">
    <location>
        <begin position="202"/>
        <end position="222"/>
    </location>
</feature>
<keyword evidence="6" id="KW-1185">Reference proteome</keyword>
<proteinExistence type="inferred from homology"/>
<feature type="repeat" description="PPR" evidence="3">
    <location>
        <begin position="434"/>
        <end position="468"/>
    </location>
</feature>
<dbReference type="InterPro" id="IPR002885">
    <property type="entry name" value="PPR_rpt"/>
</dbReference>
<evidence type="ECO:0000313" key="5">
    <source>
        <dbReference type="EMBL" id="KAG0583521.1"/>
    </source>
</evidence>
<sequence>MAVLSHSWAGAASVHHAQPWGSLNSVSRASCCCRGQRSATRGFRSSHGSLSGRIFCIQCVANHATRADDSSSRTQSQEHGFLVSKKIQDARDECISSDKALFSNDADVIRTNPAREESSNGAHCAELREEGAAMRQSGMPSVGPSASRRGGSDSTATFLQRKPSRRADVTQESTADDLAKPGAGSLPDSKAFELGNSRLVIKSNPAKATKQGESDSSNVRKTKATSEIVRKAVIDVLAHTDDMEEALQRAVASFGNRSTYWDQMMKELEVRGARRQALQVFLFLRKKPEFELKEHTCVTIISILGREGKLGLAREIFEGMTKDGLTPSAHSYTALLSGYAKQGLLKEAWNLFEVMKQKGCSPNVLTYNTLINACAKKGYRLSDLMGLYEEMKRNGVPPNDITYNCMVNACVCQKLFDKAALILKEMKAVNCLPNVVSYTAMINALGRSGRLDEAVELFEEMKELGRSPNSWTYNSLLKAYAREGRYEKAMGLFVGMEDEGCSPDLYTYNTVIDMCGRGGLFAEAEGVFLDMQRKGCTPDRVPRFSL</sequence>
<dbReference type="PROSITE" id="PS51375">
    <property type="entry name" value="PPR"/>
    <property type="match status" value="7"/>
</dbReference>
<feature type="repeat" description="PPR" evidence="3">
    <location>
        <begin position="293"/>
        <end position="327"/>
    </location>
</feature>
<protein>
    <recommendedName>
        <fullName evidence="7">Pentatricopeptide repeat-containing protein</fullName>
    </recommendedName>
</protein>
<dbReference type="PANTHER" id="PTHR47447">
    <property type="entry name" value="OS03G0856100 PROTEIN"/>
    <property type="match status" value="1"/>
</dbReference>
<accession>A0A8T0IKV4</accession>
<organism evidence="5 6">
    <name type="scientific">Ceratodon purpureus</name>
    <name type="common">Fire moss</name>
    <name type="synonym">Dicranum purpureum</name>
    <dbReference type="NCBI Taxonomy" id="3225"/>
    <lineage>
        <taxon>Eukaryota</taxon>
        <taxon>Viridiplantae</taxon>
        <taxon>Streptophyta</taxon>
        <taxon>Embryophyta</taxon>
        <taxon>Bryophyta</taxon>
        <taxon>Bryophytina</taxon>
        <taxon>Bryopsida</taxon>
        <taxon>Dicranidae</taxon>
        <taxon>Pseudoditrichales</taxon>
        <taxon>Ditrichaceae</taxon>
        <taxon>Ceratodon</taxon>
    </lineage>
</organism>
<evidence type="ECO:0000256" key="2">
    <source>
        <dbReference type="ARBA" id="ARBA00022737"/>
    </source>
</evidence>
<evidence type="ECO:0008006" key="7">
    <source>
        <dbReference type="Google" id="ProtNLM"/>
    </source>
</evidence>
<evidence type="ECO:0000256" key="3">
    <source>
        <dbReference type="PROSITE-ProRule" id="PRU00708"/>
    </source>
</evidence>
<dbReference type="Pfam" id="PF13041">
    <property type="entry name" value="PPR_2"/>
    <property type="match status" value="3"/>
</dbReference>
<comment type="caution">
    <text evidence="5">The sequence shown here is derived from an EMBL/GenBank/DDBJ whole genome shotgun (WGS) entry which is preliminary data.</text>
</comment>
<feature type="repeat" description="PPR" evidence="3">
    <location>
        <begin position="469"/>
        <end position="503"/>
    </location>
</feature>
<evidence type="ECO:0000256" key="4">
    <source>
        <dbReference type="SAM" id="MobiDB-lite"/>
    </source>
</evidence>
<dbReference type="Proteomes" id="UP000822688">
    <property type="component" value="Chromosome 3"/>
</dbReference>
<dbReference type="EMBL" id="CM026423">
    <property type="protein sequence ID" value="KAG0583521.1"/>
    <property type="molecule type" value="Genomic_DNA"/>
</dbReference>
<feature type="repeat" description="PPR" evidence="3">
    <location>
        <begin position="504"/>
        <end position="538"/>
    </location>
</feature>